<protein>
    <submittedName>
        <fullName evidence="3">Uncharacterized protein LOC129922902</fullName>
    </submittedName>
</protein>
<keyword evidence="1" id="KW-0732">Signal</keyword>
<feature type="chain" id="PRO_5040756334" evidence="1">
    <location>
        <begin position="23"/>
        <end position="265"/>
    </location>
</feature>
<dbReference type="RefSeq" id="XP_055867070.1">
    <property type="nucleotide sequence ID" value="XM_056011095.1"/>
</dbReference>
<keyword evidence="2" id="KW-1185">Reference proteome</keyword>
<dbReference type="PANTHER" id="PTHR45889:SF8">
    <property type="entry name" value="IG-LIKE DOMAIN-CONTAINING PROTEIN"/>
    <property type="match status" value="1"/>
</dbReference>
<organism evidence="2 3">
    <name type="scientific">Biomphalaria glabrata</name>
    <name type="common">Bloodfluke planorb</name>
    <name type="synonym">Freshwater snail</name>
    <dbReference type="NCBI Taxonomy" id="6526"/>
    <lineage>
        <taxon>Eukaryota</taxon>
        <taxon>Metazoa</taxon>
        <taxon>Spiralia</taxon>
        <taxon>Lophotrochozoa</taxon>
        <taxon>Mollusca</taxon>
        <taxon>Gastropoda</taxon>
        <taxon>Heterobranchia</taxon>
        <taxon>Euthyneura</taxon>
        <taxon>Panpulmonata</taxon>
        <taxon>Hygrophila</taxon>
        <taxon>Lymnaeoidea</taxon>
        <taxon>Planorbidae</taxon>
        <taxon>Biomphalaria</taxon>
    </lineage>
</organism>
<evidence type="ECO:0000313" key="2">
    <source>
        <dbReference type="Proteomes" id="UP001165740"/>
    </source>
</evidence>
<dbReference type="OrthoDB" id="6158624at2759"/>
<accession>A0A9W2YWQ5</accession>
<dbReference type="PANTHER" id="PTHR45889">
    <property type="entry name" value="IG-LIKE DOMAIN-CONTAINING PROTEIN"/>
    <property type="match status" value="1"/>
</dbReference>
<dbReference type="Gene3D" id="2.60.40.10">
    <property type="entry name" value="Immunoglobulins"/>
    <property type="match status" value="2"/>
</dbReference>
<proteinExistence type="predicted"/>
<evidence type="ECO:0000313" key="3">
    <source>
        <dbReference type="RefSeq" id="XP_055867070.1"/>
    </source>
</evidence>
<dbReference type="OMA" id="GRIIWRV"/>
<sequence>MSGRHMLFKAFFVITLSLQVSSLFVTTAWLNDVAGTTATLQCNWTASADETPTTLFFSPTNTTFPFYFTCGVNSDPPYICNRSESTLDRQSTISSLPGSVSMVIMNTQCSDEETSYFCLVTNSNKPPAVSQSQLTVKVPPTSPTLSNLHLNVTEYSNITATCTAVVGYPNAGRIIWRVYQNEEIVDLPFKTVNTVDNVPQPGDDKCTVRIQSSVALNVDRYDQNISLACFVTNPDFKPTAPKTCTNPEADLCAQTDSLIVTCKYF</sequence>
<dbReference type="Proteomes" id="UP001165740">
    <property type="component" value="Chromosome 14"/>
</dbReference>
<dbReference type="SUPFAM" id="SSF48726">
    <property type="entry name" value="Immunoglobulin"/>
    <property type="match status" value="2"/>
</dbReference>
<gene>
    <name evidence="3" type="primary">LOC129922902</name>
</gene>
<dbReference type="AlphaFoldDB" id="A0A9W2YWQ5"/>
<dbReference type="InterPro" id="IPR013783">
    <property type="entry name" value="Ig-like_fold"/>
</dbReference>
<reference evidence="3" key="1">
    <citation type="submission" date="2025-08" db="UniProtKB">
        <authorList>
            <consortium name="RefSeq"/>
        </authorList>
    </citation>
    <scope>IDENTIFICATION</scope>
</reference>
<feature type="signal peptide" evidence="1">
    <location>
        <begin position="1"/>
        <end position="22"/>
    </location>
</feature>
<dbReference type="InterPro" id="IPR036179">
    <property type="entry name" value="Ig-like_dom_sf"/>
</dbReference>
<evidence type="ECO:0000256" key="1">
    <source>
        <dbReference type="SAM" id="SignalP"/>
    </source>
</evidence>
<dbReference type="GeneID" id="129922902"/>
<name>A0A9W2YWQ5_BIOGL</name>